<keyword evidence="2" id="KW-0472">Membrane</keyword>
<name>A0AAW6T519_9MICO</name>
<keyword evidence="4" id="KW-1185">Reference proteome</keyword>
<reference evidence="3 4" key="1">
    <citation type="submission" date="2023-04" db="EMBL/GenBank/DDBJ databases">
        <title>Klugiella caeni sp. nov. isolated from the sludge of biochemical tank.</title>
        <authorList>
            <person name="Geng K."/>
        </authorList>
    </citation>
    <scope>NUCLEOTIDE SEQUENCE [LARGE SCALE GENOMIC DNA]</scope>
    <source>
        <strain evidence="3 4">YN-L-19</strain>
    </source>
</reference>
<feature type="transmembrane region" description="Helical" evidence="2">
    <location>
        <begin position="285"/>
        <end position="307"/>
    </location>
</feature>
<feature type="transmembrane region" description="Helical" evidence="2">
    <location>
        <begin position="137"/>
        <end position="155"/>
    </location>
</feature>
<gene>
    <name evidence="3" type="ORF">QF206_07595</name>
</gene>
<dbReference type="RefSeq" id="WP_281488622.1">
    <property type="nucleotide sequence ID" value="NZ_JASATX010000003.1"/>
</dbReference>
<feature type="transmembrane region" description="Helical" evidence="2">
    <location>
        <begin position="350"/>
        <end position="371"/>
    </location>
</feature>
<sequence>MTAALRPTGGGPATPAMRQATMRGRIALVLPAGIALLAGLDAALLLLGLPAPITTDRMQLLHAPLMVFGFIGTLVILERAVAVKHWWAFSAPLLSGASGILLLTEAPLAVGQTGFVLAMIALLFVYGAVWRRQASRAIAVQALGAVNGLGAALLWLGDVGIPHLAPSMAAFLVLTIVGERIELARISPRMNSRAERLGLAAAGVVAASATTAPLWPAAGYPLLGAALAALVVWLFAYDVATRLVRATGLPRYAAWCLLAGYGWLAVAAGIWLLSGDPTDGVAYDAVLHAVFLGFVLSMIMAHAPIILPAVLRRKLPYRPMFYVPVLLLHASLLLRIAVGDARGVHAMVQVGGALNVTAVLLFVVLAVISAVRGGRIISAAAPALRRPEYTDPTAGSAPTPATTDDSTPAHTTPTEEPAP</sequence>
<dbReference type="Proteomes" id="UP001321506">
    <property type="component" value="Unassembled WGS sequence"/>
</dbReference>
<feature type="transmembrane region" description="Helical" evidence="2">
    <location>
        <begin position="319"/>
        <end position="338"/>
    </location>
</feature>
<evidence type="ECO:0000313" key="4">
    <source>
        <dbReference type="Proteomes" id="UP001321506"/>
    </source>
</evidence>
<evidence type="ECO:0000256" key="1">
    <source>
        <dbReference type="SAM" id="MobiDB-lite"/>
    </source>
</evidence>
<feature type="transmembrane region" description="Helical" evidence="2">
    <location>
        <begin position="252"/>
        <end position="273"/>
    </location>
</feature>
<feature type="transmembrane region" description="Helical" evidence="2">
    <location>
        <begin position="161"/>
        <end position="177"/>
    </location>
</feature>
<feature type="region of interest" description="Disordered" evidence="1">
    <location>
        <begin position="387"/>
        <end position="419"/>
    </location>
</feature>
<feature type="transmembrane region" description="Helical" evidence="2">
    <location>
        <begin position="197"/>
        <end position="216"/>
    </location>
</feature>
<organism evidence="3 4">
    <name type="scientific">Ruicaihuangia caeni</name>
    <dbReference type="NCBI Taxonomy" id="3042517"/>
    <lineage>
        <taxon>Bacteria</taxon>
        <taxon>Bacillati</taxon>
        <taxon>Actinomycetota</taxon>
        <taxon>Actinomycetes</taxon>
        <taxon>Micrococcales</taxon>
        <taxon>Microbacteriaceae</taxon>
        <taxon>Ruicaihuangia</taxon>
    </lineage>
</organism>
<evidence type="ECO:0008006" key="5">
    <source>
        <dbReference type="Google" id="ProtNLM"/>
    </source>
</evidence>
<dbReference type="EMBL" id="JASATX010000003">
    <property type="protein sequence ID" value="MDI2098827.1"/>
    <property type="molecule type" value="Genomic_DNA"/>
</dbReference>
<feature type="compositionally biased region" description="Low complexity" evidence="1">
    <location>
        <begin position="390"/>
        <end position="419"/>
    </location>
</feature>
<comment type="caution">
    <text evidence="3">The sequence shown here is derived from an EMBL/GenBank/DDBJ whole genome shotgun (WGS) entry which is preliminary data.</text>
</comment>
<feature type="transmembrane region" description="Helical" evidence="2">
    <location>
        <begin position="86"/>
        <end position="103"/>
    </location>
</feature>
<feature type="transmembrane region" description="Helical" evidence="2">
    <location>
        <begin position="59"/>
        <end position="77"/>
    </location>
</feature>
<protein>
    <recommendedName>
        <fullName evidence="5">NnrS family protein</fullName>
    </recommendedName>
</protein>
<keyword evidence="2" id="KW-1133">Transmembrane helix</keyword>
<feature type="transmembrane region" description="Helical" evidence="2">
    <location>
        <begin position="26"/>
        <end position="47"/>
    </location>
</feature>
<feature type="transmembrane region" description="Helical" evidence="2">
    <location>
        <begin position="109"/>
        <end position="130"/>
    </location>
</feature>
<feature type="transmembrane region" description="Helical" evidence="2">
    <location>
        <begin position="222"/>
        <end position="240"/>
    </location>
</feature>
<dbReference type="AlphaFoldDB" id="A0AAW6T519"/>
<keyword evidence="2" id="KW-0812">Transmembrane</keyword>
<evidence type="ECO:0000256" key="2">
    <source>
        <dbReference type="SAM" id="Phobius"/>
    </source>
</evidence>
<evidence type="ECO:0000313" key="3">
    <source>
        <dbReference type="EMBL" id="MDI2098827.1"/>
    </source>
</evidence>
<accession>A0AAW6T519</accession>
<proteinExistence type="predicted"/>